<feature type="region of interest" description="Disordered" evidence="1">
    <location>
        <begin position="49"/>
        <end position="77"/>
    </location>
</feature>
<sequence length="77" mass="8430">MMLTCLATAEVLKKETEEANEEQVLVKLARIKALKELAYIEAQAEIDVTRGRGHKRNGDRRGDLNATAGGGRSGYGR</sequence>
<organism evidence="2 3">
    <name type="scientific">Flemingia macrophylla</name>
    <dbReference type="NCBI Taxonomy" id="520843"/>
    <lineage>
        <taxon>Eukaryota</taxon>
        <taxon>Viridiplantae</taxon>
        <taxon>Streptophyta</taxon>
        <taxon>Embryophyta</taxon>
        <taxon>Tracheophyta</taxon>
        <taxon>Spermatophyta</taxon>
        <taxon>Magnoliopsida</taxon>
        <taxon>eudicotyledons</taxon>
        <taxon>Gunneridae</taxon>
        <taxon>Pentapetalae</taxon>
        <taxon>rosids</taxon>
        <taxon>fabids</taxon>
        <taxon>Fabales</taxon>
        <taxon>Fabaceae</taxon>
        <taxon>Papilionoideae</taxon>
        <taxon>50 kb inversion clade</taxon>
        <taxon>NPAAA clade</taxon>
        <taxon>indigoferoid/millettioid clade</taxon>
        <taxon>Phaseoleae</taxon>
        <taxon>Flemingia</taxon>
    </lineage>
</organism>
<accession>A0ABD1LVY0</accession>
<evidence type="ECO:0000313" key="2">
    <source>
        <dbReference type="EMBL" id="KAL2327602.1"/>
    </source>
</evidence>
<reference evidence="2 3" key="1">
    <citation type="submission" date="2024-08" db="EMBL/GenBank/DDBJ databases">
        <title>Insights into the chromosomal genome structure of Flemingia macrophylla.</title>
        <authorList>
            <person name="Ding Y."/>
            <person name="Zhao Y."/>
            <person name="Bi W."/>
            <person name="Wu M."/>
            <person name="Zhao G."/>
            <person name="Gong Y."/>
            <person name="Li W."/>
            <person name="Zhang P."/>
        </authorList>
    </citation>
    <scope>NUCLEOTIDE SEQUENCE [LARGE SCALE GENOMIC DNA]</scope>
    <source>
        <strain evidence="2">DYQJB</strain>
        <tissue evidence="2">Leaf</tissue>
    </source>
</reference>
<proteinExistence type="predicted"/>
<evidence type="ECO:0000313" key="3">
    <source>
        <dbReference type="Proteomes" id="UP001603857"/>
    </source>
</evidence>
<dbReference type="Proteomes" id="UP001603857">
    <property type="component" value="Unassembled WGS sequence"/>
</dbReference>
<protein>
    <submittedName>
        <fullName evidence="2">Uncharacterized protein</fullName>
    </submittedName>
</protein>
<comment type="caution">
    <text evidence="2">The sequence shown here is derived from an EMBL/GenBank/DDBJ whole genome shotgun (WGS) entry which is preliminary data.</text>
</comment>
<feature type="compositionally biased region" description="Gly residues" evidence="1">
    <location>
        <begin position="68"/>
        <end position="77"/>
    </location>
</feature>
<evidence type="ECO:0000256" key="1">
    <source>
        <dbReference type="SAM" id="MobiDB-lite"/>
    </source>
</evidence>
<keyword evidence="3" id="KW-1185">Reference proteome</keyword>
<dbReference type="EMBL" id="JBGMDY010000007">
    <property type="protein sequence ID" value="KAL2327602.1"/>
    <property type="molecule type" value="Genomic_DNA"/>
</dbReference>
<gene>
    <name evidence="2" type="ORF">Fmac_021029</name>
</gene>
<dbReference type="AlphaFoldDB" id="A0ABD1LVY0"/>
<name>A0ABD1LVY0_9FABA</name>